<proteinExistence type="predicted"/>
<feature type="domain" description="Uroporphyrinogen decarboxylase (URO-D)" evidence="1">
    <location>
        <begin position="164"/>
        <end position="356"/>
    </location>
</feature>
<dbReference type="SUPFAM" id="SSF51726">
    <property type="entry name" value="UROD/MetE-like"/>
    <property type="match status" value="1"/>
</dbReference>
<name>A0A6I2UA89_9FIRM</name>
<sequence>MGRMIWDRERYIAHCNFEFTGREMFCELFGLLIGLEEEWQRQGASAKEIALTAFDWDYVLKAPLAGNCEAITGLTPRVLEETPEFTVSVDEMGRKTKLCRQSATIPLPMEYPVKTMDDWLKVKHWYEFSEERIDREALLHQKELRDKGYLTIQWVPGGFDEPRQLMGEEELCIACYEEPELIADMLETIGNTCVKVMERVAEIVPIDCLSIHEDMAGKSGPLFGPAQIEAFLQPYYQKIWNCARAHGAKIFSQDSDGNMNPVIDAILACGVTCLYPCEPAAGMDMMELRKKYGARLAFKGGIDKFVLRGDFQAIRAELEYKMSGPLMGGGTVFAIDHRIPNGVPLANYRYYVETGRRLLGLPPAREEGWARMAF</sequence>
<dbReference type="AlphaFoldDB" id="A0A6I2UA89"/>
<evidence type="ECO:0000313" key="3">
    <source>
        <dbReference type="Proteomes" id="UP000431913"/>
    </source>
</evidence>
<dbReference type="Proteomes" id="UP000431913">
    <property type="component" value="Unassembled WGS sequence"/>
</dbReference>
<organism evidence="2 3">
    <name type="scientific">Ruthenibacterium lactatiformans</name>
    <dbReference type="NCBI Taxonomy" id="1550024"/>
    <lineage>
        <taxon>Bacteria</taxon>
        <taxon>Bacillati</taxon>
        <taxon>Bacillota</taxon>
        <taxon>Clostridia</taxon>
        <taxon>Eubacteriales</taxon>
        <taxon>Oscillospiraceae</taxon>
        <taxon>Ruthenibacterium</taxon>
    </lineage>
</organism>
<dbReference type="GO" id="GO:0004853">
    <property type="term" value="F:uroporphyrinogen decarboxylase activity"/>
    <property type="evidence" value="ECO:0007669"/>
    <property type="project" value="InterPro"/>
</dbReference>
<dbReference type="InterPro" id="IPR038071">
    <property type="entry name" value="UROD/MetE-like_sf"/>
</dbReference>
<comment type="caution">
    <text evidence="2">The sequence shown here is derived from an EMBL/GenBank/DDBJ whole genome shotgun (WGS) entry which is preliminary data.</text>
</comment>
<reference evidence="2 3" key="1">
    <citation type="submission" date="2019-08" db="EMBL/GenBank/DDBJ databases">
        <title>In-depth cultivation of the pig gut microbiome towards novel bacterial diversity and tailored functional studies.</title>
        <authorList>
            <person name="Wylensek D."/>
            <person name="Hitch T.C.A."/>
            <person name="Clavel T."/>
        </authorList>
    </citation>
    <scope>NUCLEOTIDE SEQUENCE [LARGE SCALE GENOMIC DNA]</scope>
    <source>
        <strain evidence="2 3">WCA3-601-WT-6J</strain>
    </source>
</reference>
<evidence type="ECO:0000313" key="2">
    <source>
        <dbReference type="EMBL" id="MST92321.1"/>
    </source>
</evidence>
<evidence type="ECO:0000259" key="1">
    <source>
        <dbReference type="Pfam" id="PF01208"/>
    </source>
</evidence>
<dbReference type="Pfam" id="PF01208">
    <property type="entry name" value="URO-D"/>
    <property type="match status" value="1"/>
</dbReference>
<gene>
    <name evidence="2" type="ORF">FYJ76_10290</name>
</gene>
<dbReference type="InterPro" id="IPR000257">
    <property type="entry name" value="Uroporphyrinogen_deCOase"/>
</dbReference>
<dbReference type="GO" id="GO:0006779">
    <property type="term" value="P:porphyrin-containing compound biosynthetic process"/>
    <property type="evidence" value="ECO:0007669"/>
    <property type="project" value="InterPro"/>
</dbReference>
<dbReference type="EMBL" id="VUNJ01000010">
    <property type="protein sequence ID" value="MST92321.1"/>
    <property type="molecule type" value="Genomic_DNA"/>
</dbReference>
<accession>A0A6I2UA89</accession>
<protein>
    <recommendedName>
        <fullName evidence="1">Uroporphyrinogen decarboxylase (URO-D) domain-containing protein</fullName>
    </recommendedName>
</protein>
<dbReference type="Gene3D" id="3.20.20.210">
    <property type="match status" value="1"/>
</dbReference>